<dbReference type="OMA" id="ERQIDPC"/>
<feature type="region of interest" description="Disordered" evidence="4">
    <location>
        <begin position="165"/>
        <end position="315"/>
    </location>
</feature>
<feature type="domain" description="Cleavage stimulation factor subunit 2 hinge" evidence="6">
    <location>
        <begin position="48"/>
        <end position="115"/>
    </location>
</feature>
<comment type="caution">
    <text evidence="7">The sequence shown here is derived from an EMBL/GenBank/DDBJ whole genome shotgun (WGS) entry which is preliminary data.</text>
</comment>
<feature type="compositionally biased region" description="Polar residues" evidence="4">
    <location>
        <begin position="278"/>
        <end position="287"/>
    </location>
</feature>
<dbReference type="PANTHER" id="PTHR45735">
    <property type="entry name" value="CLEAVAGE STIMULATION FACTOR SUBUNIT 2"/>
    <property type="match status" value="1"/>
</dbReference>
<dbReference type="STRING" id="48709.A0A1D2MJJ9"/>
<keyword evidence="3" id="KW-0539">Nucleus</keyword>
<evidence type="ECO:0000259" key="6">
    <source>
        <dbReference type="Pfam" id="PF14327"/>
    </source>
</evidence>
<feature type="domain" description="Transcription termination and cleavage factor C-terminal" evidence="5">
    <location>
        <begin position="346"/>
        <end position="385"/>
    </location>
</feature>
<evidence type="ECO:0000259" key="5">
    <source>
        <dbReference type="Pfam" id="PF14304"/>
    </source>
</evidence>
<dbReference type="InterPro" id="IPR025742">
    <property type="entry name" value="CSTF2_hinge"/>
</dbReference>
<feature type="compositionally biased region" description="Pro residues" evidence="4">
    <location>
        <begin position="165"/>
        <end position="181"/>
    </location>
</feature>
<feature type="compositionally biased region" description="Low complexity" evidence="4">
    <location>
        <begin position="306"/>
        <end position="315"/>
    </location>
</feature>
<dbReference type="InterPro" id="IPR026896">
    <property type="entry name" value="CSTF_C"/>
</dbReference>
<dbReference type="AlphaFoldDB" id="A0A1D2MJJ9"/>
<dbReference type="FunFam" id="1.10.20.70:FF:000001">
    <property type="entry name" value="Cleavage stimulation factor subunit 2"/>
    <property type="match status" value="1"/>
</dbReference>
<dbReference type="EMBL" id="LJIJ01001075">
    <property type="protein sequence ID" value="ODM93102.1"/>
    <property type="molecule type" value="Genomic_DNA"/>
</dbReference>
<proteinExistence type="predicted"/>
<evidence type="ECO:0000313" key="8">
    <source>
        <dbReference type="Proteomes" id="UP000094527"/>
    </source>
</evidence>
<gene>
    <name evidence="7" type="ORF">Ocin01_13577</name>
</gene>
<evidence type="ECO:0000256" key="1">
    <source>
        <dbReference type="ARBA" id="ARBA00004123"/>
    </source>
</evidence>
<dbReference type="Pfam" id="PF14304">
    <property type="entry name" value="CSTF_C"/>
    <property type="match status" value="1"/>
</dbReference>
<keyword evidence="2" id="KW-0694">RNA-binding</keyword>
<keyword evidence="8" id="KW-1185">Reference proteome</keyword>
<dbReference type="Pfam" id="PF14327">
    <property type="entry name" value="CSTF2_hinge"/>
    <property type="match status" value="1"/>
</dbReference>
<reference evidence="7 8" key="1">
    <citation type="journal article" date="2016" name="Genome Biol. Evol.">
        <title>Gene Family Evolution Reflects Adaptation to Soil Environmental Stressors in the Genome of the Collembolan Orchesella cincta.</title>
        <authorList>
            <person name="Faddeeva-Vakhrusheva A."/>
            <person name="Derks M.F."/>
            <person name="Anvar S.Y."/>
            <person name="Agamennone V."/>
            <person name="Suring W."/>
            <person name="Smit S."/>
            <person name="van Straalen N.M."/>
            <person name="Roelofs D."/>
        </authorList>
    </citation>
    <scope>NUCLEOTIDE SEQUENCE [LARGE SCALE GENOMIC DNA]</scope>
    <source>
        <tissue evidence="7">Mixed pool</tissue>
    </source>
</reference>
<dbReference type="GO" id="GO:0031124">
    <property type="term" value="P:mRNA 3'-end processing"/>
    <property type="evidence" value="ECO:0007669"/>
    <property type="project" value="InterPro"/>
</dbReference>
<evidence type="ECO:0000256" key="2">
    <source>
        <dbReference type="ARBA" id="ARBA00022884"/>
    </source>
</evidence>
<organism evidence="7 8">
    <name type="scientific">Orchesella cincta</name>
    <name type="common">Springtail</name>
    <name type="synonym">Podura cincta</name>
    <dbReference type="NCBI Taxonomy" id="48709"/>
    <lineage>
        <taxon>Eukaryota</taxon>
        <taxon>Metazoa</taxon>
        <taxon>Ecdysozoa</taxon>
        <taxon>Arthropoda</taxon>
        <taxon>Hexapoda</taxon>
        <taxon>Collembola</taxon>
        <taxon>Entomobryomorpha</taxon>
        <taxon>Entomobryoidea</taxon>
        <taxon>Orchesellidae</taxon>
        <taxon>Orchesellinae</taxon>
        <taxon>Orchesella</taxon>
    </lineage>
</organism>
<evidence type="ECO:0000256" key="3">
    <source>
        <dbReference type="ARBA" id="ARBA00023242"/>
    </source>
</evidence>
<dbReference type="InterPro" id="IPR038192">
    <property type="entry name" value="CSTF_C_sf"/>
</dbReference>
<dbReference type="Gene3D" id="1.10.20.70">
    <property type="entry name" value="Transcription termination and cleavage factor, C-terminal domain"/>
    <property type="match status" value="1"/>
</dbReference>
<dbReference type="Proteomes" id="UP000094527">
    <property type="component" value="Unassembled WGS sequence"/>
</dbReference>
<accession>A0A1D2MJJ9</accession>
<dbReference type="Gene3D" id="1.25.40.630">
    <property type="match status" value="1"/>
</dbReference>
<dbReference type="PANTHER" id="PTHR45735:SF2">
    <property type="entry name" value="CLEAVAGE STIMULATION FACTOR SUBUNIT 2"/>
    <property type="match status" value="1"/>
</dbReference>
<name>A0A1D2MJJ9_ORCCI</name>
<dbReference type="OrthoDB" id="272703at2759"/>
<dbReference type="GO" id="GO:0005847">
    <property type="term" value="C:mRNA cleavage and polyadenylation specificity factor complex"/>
    <property type="evidence" value="ECO:0007669"/>
    <property type="project" value="TreeGrafter"/>
</dbReference>
<evidence type="ECO:0000256" key="4">
    <source>
        <dbReference type="SAM" id="MobiDB-lite"/>
    </source>
</evidence>
<protein>
    <submittedName>
        <fullName evidence="7">Cleavage stimulation factor subunit 2</fullName>
    </submittedName>
</protein>
<dbReference type="GO" id="GO:0003729">
    <property type="term" value="F:mRNA binding"/>
    <property type="evidence" value="ECO:0007669"/>
    <property type="project" value="TreeGrafter"/>
</dbReference>
<evidence type="ECO:0000313" key="7">
    <source>
        <dbReference type="EMBL" id="ODM93102.1"/>
    </source>
</evidence>
<dbReference type="FunFam" id="1.25.40.630:FF:000001">
    <property type="entry name" value="Cleavage stimulation factor subunit 2"/>
    <property type="match status" value="1"/>
</dbReference>
<feature type="compositionally biased region" description="Basic and acidic residues" evidence="4">
    <location>
        <begin position="224"/>
        <end position="265"/>
    </location>
</feature>
<feature type="compositionally biased region" description="Basic and acidic residues" evidence="4">
    <location>
        <begin position="191"/>
        <end position="200"/>
    </location>
</feature>
<sequence length="390" mass="42233">MQGLKDSEWPKWVEVAEEEGTEITWDIIITDHGMTNLVCERRSTHLQKKLPEMISRAVASLPPEQMFELMKQMKLCIQNNPAEARTMLLQNPQLSYALLQALVVMKIIDPPNAISMLHKDNQVAMGSLLPEGQMNNMMQGGFIQPQPATENPWIAAAVASTPLMPPNPPGPFGPAPVPPVSVPSVPVGGDLDLRQLDPRLRSQGGGNQDFDLRDPRGQGPSDRFSMDPRRDRDLRDRDMRGDRDLRDPRGERDRDLRDRDLRDSRIFGSGNSGPGSNMPTTTASSAPSPLDPRAARRGGGGGGSTSGSSTGADSRGADISAGMVAANKAAMNAFAGMPGLGPGATDKEKANLIMQVLQLSDEQINHLPAEQRQSILTLKEQIAKSTSQGR</sequence>
<comment type="subcellular location">
    <subcellularLocation>
        <location evidence="1">Nucleus</location>
    </subcellularLocation>
</comment>